<protein>
    <submittedName>
        <fullName evidence="10">EmrB/QacA subfamily drug resistance transporter</fullName>
    </submittedName>
    <submittedName>
        <fullName evidence="11">Puromycin resistance protein pur8</fullName>
    </submittedName>
</protein>
<dbReference type="SUPFAM" id="SSF103473">
    <property type="entry name" value="MFS general substrate transporter"/>
    <property type="match status" value="1"/>
</dbReference>
<dbReference type="InterPro" id="IPR011701">
    <property type="entry name" value="MFS"/>
</dbReference>
<reference evidence="10 13" key="3">
    <citation type="submission" date="2020-08" db="EMBL/GenBank/DDBJ databases">
        <title>Genomic Encyclopedia of Type Strains, Phase III (KMG-III): the genomes of soil and plant-associated and newly described type strains.</title>
        <authorList>
            <person name="Whitman W."/>
        </authorList>
    </citation>
    <scope>NUCLEOTIDE SEQUENCE [LARGE SCALE GENOMIC DNA]</scope>
    <source>
        <strain evidence="10 13">CECT 3259</strain>
    </source>
</reference>
<evidence type="ECO:0000313" key="11">
    <source>
        <dbReference type="EMBL" id="PNE32776.1"/>
    </source>
</evidence>
<dbReference type="Gene3D" id="1.20.1720.10">
    <property type="entry name" value="Multidrug resistance protein D"/>
    <property type="match status" value="1"/>
</dbReference>
<dbReference type="Proteomes" id="UP000235945">
    <property type="component" value="Unassembled WGS sequence"/>
</dbReference>
<evidence type="ECO:0000256" key="3">
    <source>
        <dbReference type="ARBA" id="ARBA00022475"/>
    </source>
</evidence>
<dbReference type="GO" id="GO:0005886">
    <property type="term" value="C:plasma membrane"/>
    <property type="evidence" value="ECO:0007669"/>
    <property type="project" value="UniProtKB-SubCell"/>
</dbReference>
<feature type="transmembrane region" description="Helical" evidence="8">
    <location>
        <begin position="308"/>
        <end position="330"/>
    </location>
</feature>
<gene>
    <name evidence="11" type="ORF">AF335_14605</name>
    <name evidence="10" type="ORF">FHS36_005722</name>
</gene>
<feature type="transmembrane region" description="Helical" evidence="8">
    <location>
        <begin position="205"/>
        <end position="224"/>
    </location>
</feature>
<dbReference type="InterPro" id="IPR020846">
    <property type="entry name" value="MFS_dom"/>
</dbReference>
<evidence type="ECO:0000313" key="10">
    <source>
        <dbReference type="EMBL" id="MBB5122251.1"/>
    </source>
</evidence>
<feature type="transmembrane region" description="Helical" evidence="8">
    <location>
        <begin position="409"/>
        <end position="433"/>
    </location>
</feature>
<dbReference type="RefSeq" id="WP_102918862.1">
    <property type="nucleotide sequence ID" value="NZ_JACHJF010000025.1"/>
</dbReference>
<feature type="transmembrane region" description="Helical" evidence="8">
    <location>
        <begin position="453"/>
        <end position="472"/>
    </location>
</feature>
<dbReference type="Proteomes" id="UP000528608">
    <property type="component" value="Unassembled WGS sequence"/>
</dbReference>
<evidence type="ECO:0000256" key="6">
    <source>
        <dbReference type="ARBA" id="ARBA00023136"/>
    </source>
</evidence>
<proteinExistence type="predicted"/>
<dbReference type="Gene3D" id="1.20.1250.20">
    <property type="entry name" value="MFS general substrate transporter like domains"/>
    <property type="match status" value="1"/>
</dbReference>
<dbReference type="Pfam" id="PF07690">
    <property type="entry name" value="MFS_1"/>
    <property type="match status" value="1"/>
</dbReference>
<feature type="transmembrane region" description="Helical" evidence="8">
    <location>
        <begin position="55"/>
        <end position="72"/>
    </location>
</feature>
<keyword evidence="3" id="KW-1003">Cell membrane</keyword>
<evidence type="ECO:0000256" key="1">
    <source>
        <dbReference type="ARBA" id="ARBA00004651"/>
    </source>
</evidence>
<name>A0A2N8NVG8_STREU</name>
<keyword evidence="12" id="KW-1185">Reference proteome</keyword>
<dbReference type="PROSITE" id="PS50850">
    <property type="entry name" value="MFS"/>
    <property type="match status" value="1"/>
</dbReference>
<feature type="transmembrane region" description="Helical" evidence="8">
    <location>
        <begin position="140"/>
        <end position="160"/>
    </location>
</feature>
<comment type="caution">
    <text evidence="11">The sequence shown here is derived from an EMBL/GenBank/DDBJ whole genome shotgun (WGS) entry which is preliminary data.</text>
</comment>
<keyword evidence="4 8" id="KW-0812">Transmembrane</keyword>
<evidence type="ECO:0000256" key="2">
    <source>
        <dbReference type="ARBA" id="ARBA00022448"/>
    </source>
</evidence>
<keyword evidence="7" id="KW-0046">Antibiotic resistance</keyword>
<comment type="subcellular location">
    <subcellularLocation>
        <location evidence="1">Cell membrane</location>
        <topology evidence="1">Multi-pass membrane protein</topology>
    </subcellularLocation>
</comment>
<evidence type="ECO:0000259" key="9">
    <source>
        <dbReference type="PROSITE" id="PS50850"/>
    </source>
</evidence>
<dbReference type="PANTHER" id="PTHR42718:SF46">
    <property type="entry name" value="BLR6921 PROTEIN"/>
    <property type="match status" value="1"/>
</dbReference>
<dbReference type="EMBL" id="LGUI01000004">
    <property type="protein sequence ID" value="PNE32776.1"/>
    <property type="molecule type" value="Genomic_DNA"/>
</dbReference>
<feature type="transmembrane region" description="Helical" evidence="8">
    <location>
        <begin position="337"/>
        <end position="358"/>
    </location>
</feature>
<dbReference type="GO" id="GO:0046677">
    <property type="term" value="P:response to antibiotic"/>
    <property type="evidence" value="ECO:0007669"/>
    <property type="project" value="UniProtKB-KW"/>
</dbReference>
<feature type="domain" description="Major facilitator superfamily (MFS) profile" evidence="9">
    <location>
        <begin position="17"/>
        <end position="476"/>
    </location>
</feature>
<evidence type="ECO:0000313" key="12">
    <source>
        <dbReference type="Proteomes" id="UP000235945"/>
    </source>
</evidence>
<feature type="transmembrane region" description="Helical" evidence="8">
    <location>
        <begin position="273"/>
        <end position="296"/>
    </location>
</feature>
<sequence>MPPRHTAPVPPRRRWWILGVLSMAQLMVVLDGTIMNIALPSAQADLGFPDGRRQWIVTSYALAFGSLLLLGGRVADLFGRRATFLAGLAGFAATSALAGLADGFGVLVAARAGQGLSSALLAPAALSLVGVTFTDVKERATAFGVWGAAAGAGGAVGMPLGGVLTEYLSWRWAMYMNTLAAVLTFAAGVLLLTPAPRARTSRLDLPGTVLVGSGLFCLVYGFAAAENHPWTSAATWGFLAAAGALLGMFIWWQTRAGHPLLPLRIVLDRDRGASLIALFQTSSAVFGTFLFATYYLQQSLGYGPAATGLAYLPMIVGLIGTSPLATNVLLPRFGPKAVIAAGAASAAGGLALLASLGLDSPYPTAVLPALVLTGAGLGTIITATTSLATLGVDPADSGVASATVNAMQYVGGSIGVALLNTVSTATTAAYLAGHDTPGAPTRAYAALSGYHAAFRWLAAAFAVCLLVAVPLYRRRREAHRASAAPERTTEAA</sequence>
<feature type="transmembrane region" description="Helical" evidence="8">
    <location>
        <begin position="172"/>
        <end position="193"/>
    </location>
</feature>
<keyword evidence="5 8" id="KW-1133">Transmembrane helix</keyword>
<accession>A0A2N8NVG8</accession>
<keyword evidence="6 8" id="KW-0472">Membrane</keyword>
<dbReference type="PANTHER" id="PTHR42718">
    <property type="entry name" value="MAJOR FACILITATOR SUPERFAMILY MULTIDRUG TRANSPORTER MFSC"/>
    <property type="match status" value="1"/>
</dbReference>
<evidence type="ECO:0000256" key="4">
    <source>
        <dbReference type="ARBA" id="ARBA00022692"/>
    </source>
</evidence>
<reference evidence="11" key="2">
    <citation type="submission" date="2015-07" db="EMBL/GenBank/DDBJ databases">
        <authorList>
            <person name="Noorani M."/>
        </authorList>
    </citation>
    <scope>NUCLEOTIDE SEQUENCE [LARGE SCALE GENOMIC DNA]</scope>
    <source>
        <strain evidence="11">ATCC 27428</strain>
    </source>
</reference>
<organism evidence="11 12">
    <name type="scientific">Streptomyces eurocidicus</name>
    <name type="common">Streptoverticillium eurocidicus</name>
    <dbReference type="NCBI Taxonomy" id="66423"/>
    <lineage>
        <taxon>Bacteria</taxon>
        <taxon>Bacillati</taxon>
        <taxon>Actinomycetota</taxon>
        <taxon>Actinomycetes</taxon>
        <taxon>Kitasatosporales</taxon>
        <taxon>Streptomycetaceae</taxon>
        <taxon>Streptomyces</taxon>
    </lineage>
</organism>
<dbReference type="InterPro" id="IPR005829">
    <property type="entry name" value="Sugar_transporter_CS"/>
</dbReference>
<evidence type="ECO:0000256" key="7">
    <source>
        <dbReference type="ARBA" id="ARBA00023251"/>
    </source>
</evidence>
<dbReference type="GO" id="GO:0022857">
    <property type="term" value="F:transmembrane transporter activity"/>
    <property type="evidence" value="ECO:0007669"/>
    <property type="project" value="InterPro"/>
</dbReference>
<reference evidence="12" key="1">
    <citation type="submission" date="2015-07" db="EMBL/GenBank/DDBJ databases">
        <authorList>
            <person name="Graham D.E."/>
            <person name="Giannone R.J."/>
            <person name="Gulvik C.A."/>
            <person name="Hettich R.L."/>
            <person name="Klingeman D.M."/>
            <person name="Mahan K.M."/>
            <person name="Parry R.J."/>
            <person name="Spain J.C."/>
        </authorList>
    </citation>
    <scope>NUCLEOTIDE SEQUENCE [LARGE SCALE GENOMIC DNA]</scope>
    <source>
        <strain evidence="12">ATCC 27428</strain>
    </source>
</reference>
<evidence type="ECO:0000256" key="5">
    <source>
        <dbReference type="ARBA" id="ARBA00022989"/>
    </source>
</evidence>
<feature type="transmembrane region" description="Helical" evidence="8">
    <location>
        <begin position="230"/>
        <end position="252"/>
    </location>
</feature>
<dbReference type="PROSITE" id="PS00216">
    <property type="entry name" value="SUGAR_TRANSPORT_1"/>
    <property type="match status" value="1"/>
</dbReference>
<dbReference type="EMBL" id="JACHJF010000025">
    <property type="protein sequence ID" value="MBB5122251.1"/>
    <property type="molecule type" value="Genomic_DNA"/>
</dbReference>
<dbReference type="CDD" id="cd17321">
    <property type="entry name" value="MFS_MMR_MDR_like"/>
    <property type="match status" value="1"/>
</dbReference>
<dbReference type="InterPro" id="IPR036259">
    <property type="entry name" value="MFS_trans_sf"/>
</dbReference>
<feature type="transmembrane region" description="Helical" evidence="8">
    <location>
        <begin position="15"/>
        <end position="35"/>
    </location>
</feature>
<feature type="transmembrane region" description="Helical" evidence="8">
    <location>
        <begin position="364"/>
        <end position="388"/>
    </location>
</feature>
<evidence type="ECO:0000256" key="8">
    <source>
        <dbReference type="SAM" id="Phobius"/>
    </source>
</evidence>
<dbReference type="OrthoDB" id="4080117at2"/>
<feature type="transmembrane region" description="Helical" evidence="8">
    <location>
        <begin position="84"/>
        <end position="110"/>
    </location>
</feature>
<keyword evidence="2" id="KW-0813">Transport</keyword>
<feature type="transmembrane region" description="Helical" evidence="8">
    <location>
        <begin position="116"/>
        <end position="133"/>
    </location>
</feature>
<evidence type="ECO:0000313" key="13">
    <source>
        <dbReference type="Proteomes" id="UP000528608"/>
    </source>
</evidence>
<dbReference type="AlphaFoldDB" id="A0A2N8NVG8"/>